<evidence type="ECO:0000256" key="1">
    <source>
        <dbReference type="SAM" id="MobiDB-lite"/>
    </source>
</evidence>
<feature type="compositionally biased region" description="Acidic residues" evidence="1">
    <location>
        <begin position="153"/>
        <end position="165"/>
    </location>
</feature>
<dbReference type="AlphaFoldDB" id="A0A6A4HTS1"/>
<sequence length="165" mass="18001">MLYHFIVHMRPDFTQSIRNPPSCSQYVYSLCYATVQVGVLDRHLAVGCPAALHIILPLSVPVYKVVPTEPARFSTNYPSHMPADHEFLPHSVNARVTNDGPNTEHCLSNNIFAAAIDDYLADDGGESESEKEESDGGDIENEVGGLAGKPDGNDNDNGQEEMGEQ</sequence>
<accession>A0A6A4HTS1</accession>
<evidence type="ECO:0000313" key="3">
    <source>
        <dbReference type="Proteomes" id="UP000799118"/>
    </source>
</evidence>
<feature type="compositionally biased region" description="Acidic residues" evidence="1">
    <location>
        <begin position="121"/>
        <end position="141"/>
    </location>
</feature>
<gene>
    <name evidence="2" type="ORF">BT96DRAFT_992225</name>
</gene>
<dbReference type="EMBL" id="ML769447">
    <property type="protein sequence ID" value="KAE9401343.1"/>
    <property type="molecule type" value="Genomic_DNA"/>
</dbReference>
<evidence type="ECO:0000313" key="2">
    <source>
        <dbReference type="EMBL" id="KAE9401343.1"/>
    </source>
</evidence>
<dbReference type="Proteomes" id="UP000799118">
    <property type="component" value="Unassembled WGS sequence"/>
</dbReference>
<organism evidence="2 3">
    <name type="scientific">Gymnopus androsaceus JB14</name>
    <dbReference type="NCBI Taxonomy" id="1447944"/>
    <lineage>
        <taxon>Eukaryota</taxon>
        <taxon>Fungi</taxon>
        <taxon>Dikarya</taxon>
        <taxon>Basidiomycota</taxon>
        <taxon>Agaricomycotina</taxon>
        <taxon>Agaricomycetes</taxon>
        <taxon>Agaricomycetidae</taxon>
        <taxon>Agaricales</taxon>
        <taxon>Marasmiineae</taxon>
        <taxon>Omphalotaceae</taxon>
        <taxon>Gymnopus</taxon>
    </lineage>
</organism>
<name>A0A6A4HTS1_9AGAR</name>
<reference evidence="2" key="1">
    <citation type="journal article" date="2019" name="Environ. Microbiol.">
        <title>Fungal ecological strategies reflected in gene transcription - a case study of two litter decomposers.</title>
        <authorList>
            <person name="Barbi F."/>
            <person name="Kohler A."/>
            <person name="Barry K."/>
            <person name="Baskaran P."/>
            <person name="Daum C."/>
            <person name="Fauchery L."/>
            <person name="Ihrmark K."/>
            <person name="Kuo A."/>
            <person name="LaButti K."/>
            <person name="Lipzen A."/>
            <person name="Morin E."/>
            <person name="Grigoriev I.V."/>
            <person name="Henrissat B."/>
            <person name="Lindahl B."/>
            <person name="Martin F."/>
        </authorList>
    </citation>
    <scope>NUCLEOTIDE SEQUENCE</scope>
    <source>
        <strain evidence="2">JB14</strain>
    </source>
</reference>
<proteinExistence type="predicted"/>
<protein>
    <submittedName>
        <fullName evidence="2">Uncharacterized protein</fullName>
    </submittedName>
</protein>
<keyword evidence="3" id="KW-1185">Reference proteome</keyword>
<feature type="region of interest" description="Disordered" evidence="1">
    <location>
        <begin position="121"/>
        <end position="165"/>
    </location>
</feature>